<evidence type="ECO:0008006" key="2">
    <source>
        <dbReference type="Google" id="ProtNLM"/>
    </source>
</evidence>
<accession>A0A6C0IH09</accession>
<sequence>MKVISFSLWGNKSIYLIGSIRQVKLAKEFYPDFQCWFYVHEETVPKQTIEKLKQFDNVRIIYKSGDLTIVKPMMWRFESIDYPDVEVNLSRDVDTKILLREKLAVDEWLKSDFVCHIMRDHPWHLYPIQGGMFGMKKSIVNWSEKINEFVQKSNYCYDQHFLKDIIYPIFKDNCMIHASFNKIEGDKCRNFPIGFEEDDYRFVGEYVYDDESRNQEHINQLKRGHI</sequence>
<proteinExistence type="predicted"/>
<evidence type="ECO:0000313" key="1">
    <source>
        <dbReference type="EMBL" id="QHT92089.1"/>
    </source>
</evidence>
<reference evidence="1" key="1">
    <citation type="journal article" date="2020" name="Nature">
        <title>Giant virus diversity and host interactions through global metagenomics.</title>
        <authorList>
            <person name="Schulz F."/>
            <person name="Roux S."/>
            <person name="Paez-Espino D."/>
            <person name="Jungbluth S."/>
            <person name="Walsh D.A."/>
            <person name="Denef V.J."/>
            <person name="McMahon K.D."/>
            <person name="Konstantinidis K.T."/>
            <person name="Eloe-Fadrosh E.A."/>
            <person name="Kyrpides N.C."/>
            <person name="Woyke T."/>
        </authorList>
    </citation>
    <scope>NUCLEOTIDE SEQUENCE</scope>
    <source>
        <strain evidence="1">GVMAG-M-3300023184-86</strain>
    </source>
</reference>
<organism evidence="1">
    <name type="scientific">viral metagenome</name>
    <dbReference type="NCBI Taxonomy" id="1070528"/>
    <lineage>
        <taxon>unclassified sequences</taxon>
        <taxon>metagenomes</taxon>
        <taxon>organismal metagenomes</taxon>
    </lineage>
</organism>
<name>A0A6C0IH09_9ZZZZ</name>
<dbReference type="AlphaFoldDB" id="A0A6C0IH09"/>
<protein>
    <recommendedName>
        <fullName evidence="2">Glycosyltransferase</fullName>
    </recommendedName>
</protein>
<dbReference type="EMBL" id="MN740176">
    <property type="protein sequence ID" value="QHT92089.1"/>
    <property type="molecule type" value="Genomic_DNA"/>
</dbReference>